<dbReference type="InterPro" id="IPR037104">
    <property type="entry name" value="Annexin_sf"/>
</dbReference>
<keyword evidence="2" id="KW-1185">Reference proteome</keyword>
<protein>
    <submittedName>
        <fullName evidence="1">Uncharacterized protein</fullName>
    </submittedName>
</protein>
<dbReference type="Gene3D" id="1.10.220.10">
    <property type="entry name" value="Annexin"/>
    <property type="match status" value="1"/>
</dbReference>
<name>A0ABP1QZD2_9HEXA</name>
<dbReference type="EMBL" id="CAXLJM020000048">
    <property type="protein sequence ID" value="CAL8112102.1"/>
    <property type="molecule type" value="Genomic_DNA"/>
</dbReference>
<organism evidence="1 2">
    <name type="scientific">Orchesella dallaii</name>
    <dbReference type="NCBI Taxonomy" id="48710"/>
    <lineage>
        <taxon>Eukaryota</taxon>
        <taxon>Metazoa</taxon>
        <taxon>Ecdysozoa</taxon>
        <taxon>Arthropoda</taxon>
        <taxon>Hexapoda</taxon>
        <taxon>Collembola</taxon>
        <taxon>Entomobryomorpha</taxon>
        <taxon>Entomobryoidea</taxon>
        <taxon>Orchesellidae</taxon>
        <taxon>Orchesellinae</taxon>
        <taxon>Orchesella</taxon>
    </lineage>
</organism>
<accession>A0ABP1QZD2</accession>
<dbReference type="Proteomes" id="UP001642540">
    <property type="component" value="Unassembled WGS sequence"/>
</dbReference>
<gene>
    <name evidence="1" type="ORF">ODALV1_LOCUS15485</name>
</gene>
<proteinExistence type="predicted"/>
<reference evidence="1 2" key="1">
    <citation type="submission" date="2024-08" db="EMBL/GenBank/DDBJ databases">
        <authorList>
            <person name="Cucini C."/>
            <person name="Frati F."/>
        </authorList>
    </citation>
    <scope>NUCLEOTIDE SEQUENCE [LARGE SCALE GENOMIC DNA]</scope>
</reference>
<evidence type="ECO:0000313" key="2">
    <source>
        <dbReference type="Proteomes" id="UP001642540"/>
    </source>
</evidence>
<sequence>MNTKYSNRAEDTYTVKREEKLQEEFNPSTTRDKGNKAIYAINYYADAMQRALNETDPDVVLDIVIETSLSERLQIAKAYNQKYANVARNDDENDVKSLKLRVADAAIKLISETQKSK</sequence>
<evidence type="ECO:0000313" key="1">
    <source>
        <dbReference type="EMBL" id="CAL8112102.1"/>
    </source>
</evidence>
<comment type="caution">
    <text evidence="1">The sequence shown here is derived from an EMBL/GenBank/DDBJ whole genome shotgun (WGS) entry which is preliminary data.</text>
</comment>